<dbReference type="InterPro" id="IPR017520">
    <property type="entry name" value="CHP03086"/>
</dbReference>
<dbReference type="Gene3D" id="1.20.120.450">
    <property type="entry name" value="dinb family like domain"/>
    <property type="match status" value="1"/>
</dbReference>
<name>A0ABN1H2X1_9ACTN</name>
<dbReference type="SUPFAM" id="SSF109854">
    <property type="entry name" value="DinB/YfiT-like putative metalloenzymes"/>
    <property type="match status" value="1"/>
</dbReference>
<feature type="domain" description="Mycothiol-dependent maleylpyruvate isomerase metal-binding" evidence="1">
    <location>
        <begin position="10"/>
        <end position="135"/>
    </location>
</feature>
<dbReference type="EMBL" id="BAAAHE010000029">
    <property type="protein sequence ID" value="GAA0627523.1"/>
    <property type="molecule type" value="Genomic_DNA"/>
</dbReference>
<evidence type="ECO:0000313" key="3">
    <source>
        <dbReference type="Proteomes" id="UP001500957"/>
    </source>
</evidence>
<keyword evidence="3" id="KW-1185">Reference proteome</keyword>
<dbReference type="Proteomes" id="UP001500957">
    <property type="component" value="Unassembled WGS sequence"/>
</dbReference>
<dbReference type="NCBIfam" id="TIGR03083">
    <property type="entry name" value="maleylpyruvate isomerase family mycothiol-dependent enzyme"/>
    <property type="match status" value="1"/>
</dbReference>
<dbReference type="NCBIfam" id="TIGR03086">
    <property type="entry name" value="TIGR03086 family metal-binding protein"/>
    <property type="match status" value="1"/>
</dbReference>
<comment type="caution">
    <text evidence="2">The sequence shown here is derived from an EMBL/GenBank/DDBJ whole genome shotgun (WGS) entry which is preliminary data.</text>
</comment>
<dbReference type="InterPro" id="IPR034660">
    <property type="entry name" value="DinB/YfiT-like"/>
</dbReference>
<protein>
    <submittedName>
        <fullName evidence="2">TIGR03086 family metal-binding protein</fullName>
    </submittedName>
</protein>
<dbReference type="InterPro" id="IPR017517">
    <property type="entry name" value="Maleyloyr_isom"/>
</dbReference>
<dbReference type="InterPro" id="IPR024344">
    <property type="entry name" value="MDMPI_metal-binding"/>
</dbReference>
<reference evidence="2 3" key="1">
    <citation type="journal article" date="2019" name="Int. J. Syst. Evol. Microbiol.">
        <title>The Global Catalogue of Microorganisms (GCM) 10K type strain sequencing project: providing services to taxonomists for standard genome sequencing and annotation.</title>
        <authorList>
            <consortium name="The Broad Institute Genomics Platform"/>
            <consortium name="The Broad Institute Genome Sequencing Center for Infectious Disease"/>
            <person name="Wu L."/>
            <person name="Ma J."/>
        </authorList>
    </citation>
    <scope>NUCLEOTIDE SEQUENCE [LARGE SCALE GENOMIC DNA]</scope>
    <source>
        <strain evidence="2 3">JCM 10671</strain>
    </source>
</reference>
<evidence type="ECO:0000313" key="2">
    <source>
        <dbReference type="EMBL" id="GAA0627523.1"/>
    </source>
</evidence>
<dbReference type="RefSeq" id="WP_344606881.1">
    <property type="nucleotide sequence ID" value="NZ_BAAAHE010000029.1"/>
</dbReference>
<dbReference type="Pfam" id="PF11716">
    <property type="entry name" value="MDMPI_N"/>
    <property type="match status" value="1"/>
</dbReference>
<organism evidence="2 3">
    <name type="scientific">Sporichthya brevicatena</name>
    <dbReference type="NCBI Taxonomy" id="171442"/>
    <lineage>
        <taxon>Bacteria</taxon>
        <taxon>Bacillati</taxon>
        <taxon>Actinomycetota</taxon>
        <taxon>Actinomycetes</taxon>
        <taxon>Sporichthyales</taxon>
        <taxon>Sporichthyaceae</taxon>
        <taxon>Sporichthya</taxon>
    </lineage>
</organism>
<sequence>MPETQPGPDLTAAATEVTRLLDGVREGHLAAPTPCAGLTVGALLEHFLGLTQAFTDAARKVPPPPDAPRGGAPTDVALNPEWRALLPQQLGELAQAWRDPAAWAGEATAGGVTMPAEVMGVVALDELVLHGWDLARATGQDFACDEASAGAVLGFTQLAAAPEFADSRDGLFGPVVEVPADAPPFVRALGLSGRDPAWTP</sequence>
<evidence type="ECO:0000259" key="1">
    <source>
        <dbReference type="Pfam" id="PF11716"/>
    </source>
</evidence>
<proteinExistence type="predicted"/>
<accession>A0ABN1H2X1</accession>
<gene>
    <name evidence="2" type="ORF">GCM10009547_33860</name>
</gene>